<keyword evidence="2" id="KW-0812">Transmembrane</keyword>
<feature type="region of interest" description="Disordered" evidence="1">
    <location>
        <begin position="289"/>
        <end position="313"/>
    </location>
</feature>
<dbReference type="AlphaFoldDB" id="A0A3D0WB82"/>
<accession>A0A3D0WB82</accession>
<keyword evidence="2" id="KW-0472">Membrane</keyword>
<gene>
    <name evidence="4" type="ORF">DEP91_07495</name>
</gene>
<name>A0A3D0WB82_9SPHN</name>
<dbReference type="InterPro" id="IPR032807">
    <property type="entry name" value="GNVR"/>
</dbReference>
<dbReference type="GO" id="GO:0005886">
    <property type="term" value="C:plasma membrane"/>
    <property type="evidence" value="ECO:0007669"/>
    <property type="project" value="TreeGrafter"/>
</dbReference>
<dbReference type="Proteomes" id="UP000262699">
    <property type="component" value="Unassembled WGS sequence"/>
</dbReference>
<feature type="transmembrane region" description="Helical" evidence="2">
    <location>
        <begin position="382"/>
        <end position="404"/>
    </location>
</feature>
<evidence type="ECO:0000256" key="1">
    <source>
        <dbReference type="SAM" id="MobiDB-lite"/>
    </source>
</evidence>
<sequence>MTASDLLAALRDRWRLGLAIAAIMLVIIGFWISIQPRTYQASSSLLFDVSQPDPSLGDEERATQPGANLIGTQSDIIISTFVARSVAEQLAREQGQKQSDAELDRQANGLIAQTVVQPGKASNVLEITVSDRDPARAAVVANLFASTFLSKQRDLREIAARGYARWLDERTRDVRARLVDAQGKLAEYQRAQGVIGANRMDLEAERLRSLNSALAASEGDSAQAGSRTGNAAVPEVEFSQLVQTLQTEVARRSARVAELSRTLGPNHPDMAAARADLAETQASLSRARASAATALSAGDRSAKRRESDLRQRLNAQQQRMIALSGSQESLAILQQDVDTARATYESVRKRYGDVALRSQITQTNATQLDRASVPAVPVRPNVMLLAVLGAIFSIGVGLSAVLGFELLNPRVRTGSGVAARVGRPVIADFSSSWSWRRRPPVGDDA</sequence>
<dbReference type="Pfam" id="PF13807">
    <property type="entry name" value="GNVR"/>
    <property type="match status" value="1"/>
</dbReference>
<reference evidence="4 5" key="1">
    <citation type="journal article" date="2018" name="Nat. Biotechnol.">
        <title>A standardized bacterial taxonomy based on genome phylogeny substantially revises the tree of life.</title>
        <authorList>
            <person name="Parks D.H."/>
            <person name="Chuvochina M."/>
            <person name="Waite D.W."/>
            <person name="Rinke C."/>
            <person name="Skarshewski A."/>
            <person name="Chaumeil P.A."/>
            <person name="Hugenholtz P."/>
        </authorList>
    </citation>
    <scope>NUCLEOTIDE SEQUENCE [LARGE SCALE GENOMIC DNA]</scope>
    <source>
        <strain evidence="4">UBA9015</strain>
    </source>
</reference>
<evidence type="ECO:0000259" key="3">
    <source>
        <dbReference type="Pfam" id="PF13807"/>
    </source>
</evidence>
<feature type="transmembrane region" description="Helical" evidence="2">
    <location>
        <begin position="16"/>
        <end position="34"/>
    </location>
</feature>
<dbReference type="GO" id="GO:0004713">
    <property type="term" value="F:protein tyrosine kinase activity"/>
    <property type="evidence" value="ECO:0007669"/>
    <property type="project" value="TreeGrafter"/>
</dbReference>
<evidence type="ECO:0000313" key="4">
    <source>
        <dbReference type="EMBL" id="HCB76007.1"/>
    </source>
</evidence>
<comment type="caution">
    <text evidence="4">The sequence shown here is derived from an EMBL/GenBank/DDBJ whole genome shotgun (WGS) entry which is preliminary data.</text>
</comment>
<evidence type="ECO:0000256" key="2">
    <source>
        <dbReference type="SAM" id="Phobius"/>
    </source>
</evidence>
<proteinExistence type="predicted"/>
<dbReference type="EMBL" id="DOYJ01000210">
    <property type="protein sequence ID" value="HCB76007.1"/>
    <property type="molecule type" value="Genomic_DNA"/>
</dbReference>
<protein>
    <submittedName>
        <fullName evidence="4">Exopolysaccharide biosynthesis protein</fullName>
    </submittedName>
</protein>
<dbReference type="InterPro" id="IPR050445">
    <property type="entry name" value="Bact_polysacc_biosynth/exp"/>
</dbReference>
<keyword evidence="2" id="KW-1133">Transmembrane helix</keyword>
<organism evidence="4 5">
    <name type="scientific">Sphingomonas bacterium</name>
    <dbReference type="NCBI Taxonomy" id="1895847"/>
    <lineage>
        <taxon>Bacteria</taxon>
        <taxon>Pseudomonadati</taxon>
        <taxon>Pseudomonadota</taxon>
        <taxon>Alphaproteobacteria</taxon>
        <taxon>Sphingomonadales</taxon>
        <taxon>Sphingomonadaceae</taxon>
        <taxon>Sphingomonas</taxon>
    </lineage>
</organism>
<dbReference type="PANTHER" id="PTHR32309:SF13">
    <property type="entry name" value="FERRIC ENTEROBACTIN TRANSPORT PROTEIN FEPE"/>
    <property type="match status" value="1"/>
</dbReference>
<feature type="compositionally biased region" description="Basic and acidic residues" evidence="1">
    <location>
        <begin position="300"/>
        <end position="311"/>
    </location>
</feature>
<dbReference type="PANTHER" id="PTHR32309">
    <property type="entry name" value="TYROSINE-PROTEIN KINASE"/>
    <property type="match status" value="1"/>
</dbReference>
<evidence type="ECO:0000313" key="5">
    <source>
        <dbReference type="Proteomes" id="UP000262699"/>
    </source>
</evidence>
<feature type="domain" description="Tyrosine-protein kinase G-rich" evidence="3">
    <location>
        <begin position="327"/>
        <end position="402"/>
    </location>
</feature>